<feature type="domain" description="DNA-directed DNA polymerase family A palm" evidence="6">
    <location>
        <begin position="442"/>
        <end position="641"/>
    </location>
</feature>
<keyword evidence="8" id="KW-1185">Reference proteome</keyword>
<evidence type="ECO:0000256" key="1">
    <source>
        <dbReference type="ARBA" id="ARBA00007705"/>
    </source>
</evidence>
<name>A0ABV7QYD3_9PSEU</name>
<dbReference type="SMART" id="SM00482">
    <property type="entry name" value="POLAc"/>
    <property type="match status" value="1"/>
</dbReference>
<dbReference type="EMBL" id="JBHRWI010000070">
    <property type="protein sequence ID" value="MFC3516925.1"/>
    <property type="molecule type" value="Genomic_DNA"/>
</dbReference>
<dbReference type="InterPro" id="IPR036397">
    <property type="entry name" value="RNaseH_sf"/>
</dbReference>
<dbReference type="InterPro" id="IPR043502">
    <property type="entry name" value="DNA/RNA_pol_sf"/>
</dbReference>
<dbReference type="Gene3D" id="3.30.70.370">
    <property type="match status" value="1"/>
</dbReference>
<dbReference type="InterPro" id="IPR001098">
    <property type="entry name" value="DNA-dir_DNA_pol_A_palm_dom"/>
</dbReference>
<dbReference type="Pfam" id="PF00476">
    <property type="entry name" value="DNA_pol_A"/>
    <property type="match status" value="1"/>
</dbReference>
<evidence type="ECO:0000256" key="3">
    <source>
        <dbReference type="ARBA" id="ARBA00022705"/>
    </source>
</evidence>
<dbReference type="SUPFAM" id="SSF56672">
    <property type="entry name" value="DNA/RNA polymerases"/>
    <property type="match status" value="1"/>
</dbReference>
<dbReference type="RefSeq" id="WP_377870215.1">
    <property type="nucleotide sequence ID" value="NZ_JBHMAY010000021.1"/>
</dbReference>
<gene>
    <name evidence="7" type="ORF">ACFORO_42660</name>
</gene>
<comment type="catalytic activity">
    <reaction evidence="4">
        <text>DNA(n) + a 2'-deoxyribonucleoside 5'-triphosphate = DNA(n+1) + diphosphate</text>
        <dbReference type="Rhea" id="RHEA:22508"/>
        <dbReference type="Rhea" id="RHEA-COMP:17339"/>
        <dbReference type="Rhea" id="RHEA-COMP:17340"/>
        <dbReference type="ChEBI" id="CHEBI:33019"/>
        <dbReference type="ChEBI" id="CHEBI:61560"/>
        <dbReference type="ChEBI" id="CHEBI:173112"/>
        <dbReference type="EC" id="2.7.7.7"/>
    </reaction>
</comment>
<evidence type="ECO:0000259" key="6">
    <source>
        <dbReference type="SMART" id="SM00482"/>
    </source>
</evidence>
<dbReference type="EC" id="2.7.7.7" evidence="2"/>
<evidence type="ECO:0000256" key="2">
    <source>
        <dbReference type="ARBA" id="ARBA00012417"/>
    </source>
</evidence>
<evidence type="ECO:0000313" key="8">
    <source>
        <dbReference type="Proteomes" id="UP001595764"/>
    </source>
</evidence>
<keyword evidence="5" id="KW-0175">Coiled coil</keyword>
<dbReference type="PANTHER" id="PTHR10133">
    <property type="entry name" value="DNA POLYMERASE I"/>
    <property type="match status" value="1"/>
</dbReference>
<evidence type="ECO:0000256" key="5">
    <source>
        <dbReference type="SAM" id="Coils"/>
    </source>
</evidence>
<sequence>MKGTVSFDIETHSASLLHVLPPERFFRIGGYKWAGADEVHLTTDLDEMRDVLRSARWMIGHNIISYDLPAIFGTKSDEPLEFAEAGRVIDTFTLAALRNPAPYQYTNRHGKPAYADKPERMLAWFGLDEQAFQLGVQGKTHDLKALAYEYGDPSLSKADRIADGFGKIPVDDPRFQDYLRGDVDASEAVCRALLKCGKLTPYELREMRIESRKAIISANGLRVDKERAEARVAELAERRAVIMANLVEWYGLPTEGDAPWSTTEGKAAILKALADYGITPESRPDWPKTPAWENAAAKRAENLAKAAKLREKVRTWRFELKNGRQREDRTYKPLTKKQAEARDKWIARDLAAAEEIEANPLPVGFGLNLGGDTLKALTEGTPAAELGAALAELKGQRSLAQLALDSMYPDGFVHPDITMLQRSGRWSTTKPGLTVWTNNGPGAIEKAYYLPDSLDDVLLEFDLSNADARALAAESGDKKYAERFEEGADGHLINAWAAWGKNIVGTDKHNPVTHDYRQKAKPLGHGWGYGGQPKALARVSGLPLKTAEEFCAGMNATFKGLVAWQDRIRQFARRHGYVVNGWGRIMAVEKGREFTQAPALIGQSTTREIICDFLLALPVHILRRVKAQIHDAVLISIPRENWEECRDYILRKMQTSYEPDHGRGQYIEFPADAGPAGNNWFEAIH</sequence>
<comment type="similarity">
    <text evidence="1">Belongs to the DNA polymerase type-A family.</text>
</comment>
<dbReference type="SUPFAM" id="SSF53098">
    <property type="entry name" value="Ribonuclease H-like"/>
    <property type="match status" value="1"/>
</dbReference>
<evidence type="ECO:0000256" key="4">
    <source>
        <dbReference type="ARBA" id="ARBA00049244"/>
    </source>
</evidence>
<dbReference type="Gene3D" id="1.10.150.20">
    <property type="entry name" value="5' to 3' exonuclease, C-terminal subdomain"/>
    <property type="match status" value="1"/>
</dbReference>
<comment type="caution">
    <text evidence="7">The sequence shown here is derived from an EMBL/GenBank/DDBJ whole genome shotgun (WGS) entry which is preliminary data.</text>
</comment>
<protein>
    <recommendedName>
        <fullName evidence="2">DNA-directed DNA polymerase</fullName>
        <ecNumber evidence="2">2.7.7.7</ecNumber>
    </recommendedName>
</protein>
<dbReference type="InterPro" id="IPR002298">
    <property type="entry name" value="DNA_polymerase_A"/>
</dbReference>
<dbReference type="PANTHER" id="PTHR10133:SF27">
    <property type="entry name" value="DNA POLYMERASE NU"/>
    <property type="match status" value="1"/>
</dbReference>
<accession>A0ABV7QYD3</accession>
<dbReference type="Proteomes" id="UP001595764">
    <property type="component" value="Unassembled WGS sequence"/>
</dbReference>
<proteinExistence type="inferred from homology"/>
<feature type="coiled-coil region" evidence="5">
    <location>
        <begin position="218"/>
        <end position="245"/>
    </location>
</feature>
<dbReference type="InterPro" id="IPR012337">
    <property type="entry name" value="RNaseH-like_sf"/>
</dbReference>
<organism evidence="7 8">
    <name type="scientific">Amycolatopsis halotolerans</name>
    <dbReference type="NCBI Taxonomy" id="330083"/>
    <lineage>
        <taxon>Bacteria</taxon>
        <taxon>Bacillati</taxon>
        <taxon>Actinomycetota</taxon>
        <taxon>Actinomycetes</taxon>
        <taxon>Pseudonocardiales</taxon>
        <taxon>Pseudonocardiaceae</taxon>
        <taxon>Amycolatopsis</taxon>
    </lineage>
</organism>
<dbReference type="Gene3D" id="3.30.420.10">
    <property type="entry name" value="Ribonuclease H-like superfamily/Ribonuclease H"/>
    <property type="match status" value="1"/>
</dbReference>
<evidence type="ECO:0000313" key="7">
    <source>
        <dbReference type="EMBL" id="MFC3516925.1"/>
    </source>
</evidence>
<keyword evidence="3" id="KW-0235">DNA replication</keyword>
<reference evidence="8" key="1">
    <citation type="journal article" date="2019" name="Int. J. Syst. Evol. Microbiol.">
        <title>The Global Catalogue of Microorganisms (GCM) 10K type strain sequencing project: providing services to taxonomists for standard genome sequencing and annotation.</title>
        <authorList>
            <consortium name="The Broad Institute Genomics Platform"/>
            <consortium name="The Broad Institute Genome Sequencing Center for Infectious Disease"/>
            <person name="Wu L."/>
            <person name="Ma J."/>
        </authorList>
    </citation>
    <scope>NUCLEOTIDE SEQUENCE [LARGE SCALE GENOMIC DNA]</scope>
    <source>
        <strain evidence="8">CGMCC 4.7682</strain>
    </source>
</reference>